<evidence type="ECO:0000313" key="2">
    <source>
        <dbReference type="EMBL" id="OAF65890.1"/>
    </source>
</evidence>
<evidence type="ECO:0000256" key="1">
    <source>
        <dbReference type="SAM" id="SignalP"/>
    </source>
</evidence>
<dbReference type="SUPFAM" id="SSF57302">
    <property type="entry name" value="Snake toxin-like"/>
    <property type="match status" value="1"/>
</dbReference>
<evidence type="ECO:0000313" key="3">
    <source>
        <dbReference type="Proteomes" id="UP000078046"/>
    </source>
</evidence>
<dbReference type="CDD" id="cd23599">
    <property type="entry name" value="TFP_LU_ECD_Cold"/>
    <property type="match status" value="1"/>
</dbReference>
<dbReference type="EMBL" id="LWCA01001109">
    <property type="protein sequence ID" value="OAF65890.1"/>
    <property type="molecule type" value="Genomic_DNA"/>
</dbReference>
<feature type="signal peptide" evidence="1">
    <location>
        <begin position="1"/>
        <end position="20"/>
    </location>
</feature>
<name>A0A177AVM7_9BILA</name>
<proteinExistence type="predicted"/>
<keyword evidence="3" id="KW-1185">Reference proteome</keyword>
<comment type="caution">
    <text evidence="2">The sequence shown here is derived from an EMBL/GenBank/DDBJ whole genome shotgun (WGS) entry which is preliminary data.</text>
</comment>
<gene>
    <name evidence="2" type="ORF">A3Q56_06385</name>
</gene>
<accession>A0A177AVM7</accession>
<dbReference type="InterPro" id="IPR045860">
    <property type="entry name" value="Snake_toxin-like_sf"/>
</dbReference>
<keyword evidence="1" id="KW-0732">Signal</keyword>
<dbReference type="AlphaFoldDB" id="A0A177AVM7"/>
<protein>
    <recommendedName>
        <fullName evidence="4">UPAR/Ly6 domain-containing protein</fullName>
    </recommendedName>
</protein>
<organism evidence="2 3">
    <name type="scientific">Intoshia linei</name>
    <dbReference type="NCBI Taxonomy" id="1819745"/>
    <lineage>
        <taxon>Eukaryota</taxon>
        <taxon>Metazoa</taxon>
        <taxon>Spiralia</taxon>
        <taxon>Lophotrochozoa</taxon>
        <taxon>Mesozoa</taxon>
        <taxon>Orthonectida</taxon>
        <taxon>Rhopaluridae</taxon>
        <taxon>Intoshia</taxon>
    </lineage>
</organism>
<feature type="chain" id="PRO_5008056699" description="UPAR/Ly6 domain-containing protein" evidence="1">
    <location>
        <begin position="21"/>
        <end position="188"/>
    </location>
</feature>
<sequence>MLFNTIFLALCVLGRGGVNCLSCYKCTNQTNNYGNCIAFDNVECLPQQEACATYVRYEEYDRNNLVETNRYYLISKGCDVLSRCIDREKEMKQYCIKKPSTNWHCFTCCQKSLCNYYVPKNDVYFWNEGNRAVFDGWGREFLSYDLVNQIYNAVDLEISIFVKYLPIVYFTTGIRVPVSKEVMRKKRY</sequence>
<reference evidence="2 3" key="1">
    <citation type="submission" date="2016-04" db="EMBL/GenBank/DDBJ databases">
        <title>The genome of Intoshia linei affirms orthonectids as highly simplified spiralians.</title>
        <authorList>
            <person name="Mikhailov K.V."/>
            <person name="Slusarev G.S."/>
            <person name="Nikitin M.A."/>
            <person name="Logacheva M.D."/>
            <person name="Penin A."/>
            <person name="Aleoshin V."/>
            <person name="Panchin Y.V."/>
        </authorList>
    </citation>
    <scope>NUCLEOTIDE SEQUENCE [LARGE SCALE GENOMIC DNA]</scope>
    <source>
        <strain evidence="2">Intl2013</strain>
        <tissue evidence="2">Whole animal</tissue>
    </source>
</reference>
<dbReference type="Proteomes" id="UP000078046">
    <property type="component" value="Unassembled WGS sequence"/>
</dbReference>
<evidence type="ECO:0008006" key="4">
    <source>
        <dbReference type="Google" id="ProtNLM"/>
    </source>
</evidence>